<reference evidence="2 3" key="1">
    <citation type="journal article" date="2001" name="Nature">
        <title>Initial sequencing and analysis of the human genome.</title>
        <authorList>
            <consortium name="International Human Genome Sequencing Consortium"/>
            <person name="Lander E.S."/>
            <person name="Linton L.M."/>
            <person name="Birren B."/>
            <person name="Nusbaum C."/>
            <person name="Zody M.C."/>
            <person name="Baldwin J."/>
            <person name="Devon K."/>
            <person name="Dewar K."/>
            <person name="Doyle M."/>
            <person name="FitzHugh W."/>
            <person name="Funke R."/>
            <person name="Gage D."/>
            <person name="Harris K."/>
            <person name="Heaford A."/>
            <person name="Howland J."/>
            <person name="Kann L."/>
            <person name="Lehoczky J."/>
            <person name="LeVine R."/>
            <person name="McEwan P."/>
            <person name="McKernan K."/>
            <person name="Meldrim J."/>
            <person name="Mesirov J.P."/>
            <person name="Miranda C."/>
            <person name="Morris W."/>
            <person name="Naylor J."/>
            <person name="Raymond C."/>
            <person name="Rosetti M."/>
            <person name="Santos R."/>
            <person name="Sheridan A."/>
            <person name="Sougnez C."/>
            <person name="Stange-Thomann N."/>
            <person name="Stojanovic N."/>
            <person name="Subramanian A."/>
            <person name="Wyman D."/>
            <person name="Rogers J."/>
            <person name="Sulston J."/>
            <person name="Ainscough R."/>
            <person name="Beck S."/>
            <person name="Bentley D."/>
            <person name="Burton J."/>
            <person name="Clee C."/>
            <person name="Carter N."/>
            <person name="Coulson A."/>
            <person name="Deadman R."/>
            <person name="Deloukas P."/>
            <person name="Dunham A."/>
            <person name="Dunham I."/>
            <person name="Durbin R."/>
            <person name="French L."/>
            <person name="Grafham D."/>
            <person name="Gregory S."/>
            <person name="Hubbard T."/>
            <person name="Humphray S."/>
            <person name="Hunt A."/>
            <person name="Jones M."/>
            <person name="Lloyd C."/>
            <person name="McMurray A."/>
            <person name="Matthews L."/>
            <person name="Mercer S."/>
            <person name="Milne S."/>
            <person name="Mullikin J.C."/>
            <person name="Mungall A."/>
            <person name="Plumb R."/>
            <person name="Ross M."/>
            <person name="Shownkeen R."/>
            <person name="Sims S."/>
            <person name="Waterston R.H."/>
            <person name="Wilson R.K."/>
            <person name="Hillier L.W."/>
            <person name="McPherson J.D."/>
            <person name="Marra M.A."/>
            <person name="Mardis E.R."/>
            <person name="Fulton L.A."/>
            <person name="Chinwalla A.T."/>
            <person name="Pepin K.H."/>
            <person name="Gish W.R."/>
            <person name="Chissoe S.L."/>
            <person name="Wendl M.C."/>
            <person name="Delehaunty K.D."/>
            <person name="Miner T.L."/>
            <person name="Delehaunty A."/>
            <person name="Kramer J.B."/>
            <person name="Cook L.L."/>
            <person name="Fulton R.S."/>
            <person name="Johnson D.L."/>
            <person name="Minx P.J."/>
            <person name="Clifton S.W."/>
            <person name="Hawkins T."/>
            <person name="Branscomb E."/>
            <person name="Predki P."/>
            <person name="Richardson P."/>
            <person name="Wenning S."/>
            <person name="Slezak T."/>
            <person name="Doggett N."/>
            <person name="Cheng J.F."/>
            <person name="Olsen A."/>
            <person name="Lucas S."/>
            <person name="Elkin C."/>
            <person name="Uberbacher E."/>
            <person name="Frazier M."/>
            <person name="Gibbs R.A."/>
            <person name="Muzny D.M."/>
            <person name="Scherer S.E."/>
            <person name="Bouck J.B."/>
            <person name="Sodergren E.J."/>
            <person name="Worley K.C."/>
            <person name="Rives C.M."/>
            <person name="Gorrell J.H."/>
            <person name="Metzker M.L."/>
            <person name="Naylor S.L."/>
            <person name="Kucherlapati R.S."/>
            <person name="Nelson D.L."/>
            <person name="Weinstock G.M."/>
            <person name="Sakaki Y."/>
            <person name="Fujiyama A."/>
            <person name="Hattori M."/>
            <person name="Yada T."/>
            <person name="Toyoda A."/>
            <person name="Itoh T."/>
            <person name="Kawagoe C."/>
            <person name="Watanabe H."/>
            <person name="Totoki Y."/>
            <person name="Taylor T."/>
            <person name="Weissenbach J."/>
            <person name="Heilig R."/>
            <person name="Saurin W."/>
            <person name="Artiguenave F."/>
            <person name="Brottier P."/>
            <person name="Bruls T."/>
            <person name="Pelletier E."/>
            <person name="Robert C."/>
            <person name="Wincker P."/>
            <person name="Smith D.R."/>
            <person name="Doucette-Stamm L."/>
            <person name="Rubenfield M."/>
            <person name="Weinstock K."/>
            <person name="Lee H.M."/>
            <person name="Dubois J."/>
            <person name="Rosenthal A."/>
            <person name="Platzer M."/>
            <person name="Nyakatura G."/>
            <person name="Taudien S."/>
            <person name="Rump A."/>
            <person name="Yang H."/>
            <person name="Yu J."/>
            <person name="Wang J."/>
            <person name="Huang G."/>
            <person name="Gu J."/>
            <person name="Hood L."/>
            <person name="Rowen L."/>
            <person name="Madan A."/>
            <person name="Qin S."/>
            <person name="Davis R.W."/>
            <person name="Federspiel N.A."/>
            <person name="Abola A.P."/>
            <person name="Proctor M.J."/>
            <person name="Myers R.M."/>
            <person name="Schmutz J."/>
            <person name="Dickson M."/>
            <person name="Grimwood J."/>
            <person name="Cox D.R."/>
            <person name="Olson M.V."/>
            <person name="Kaul R."/>
            <person name="Raymond C."/>
            <person name="Shimizu N."/>
            <person name="Kawasaki K."/>
            <person name="Minoshima S."/>
            <person name="Evans G.A."/>
            <person name="Athanasiou M."/>
            <person name="Schultz R."/>
            <person name="Roe B.A."/>
            <person name="Chen F."/>
            <person name="Pan H."/>
            <person name="Ramser J."/>
            <person name="Lehrach H."/>
            <person name="Reinhardt R."/>
            <person name="McCombie W.R."/>
            <person name="de la Bastide M."/>
            <person name="Dedhia N."/>
            <person name="Blocker H."/>
            <person name="Hornischer K."/>
            <person name="Nordsiek G."/>
            <person name="Agarwala R."/>
            <person name="Aravind L."/>
            <person name="Bailey J.A."/>
            <person name="Bateman A."/>
            <person name="Batzoglou S."/>
            <person name="Birney E."/>
            <person name="Bork P."/>
            <person name="Brown D.G."/>
            <person name="Burge C.B."/>
            <person name="Cerutti L."/>
            <person name="Chen H.C."/>
            <person name="Church D."/>
            <person name="Clamp M."/>
            <person name="Copley R.R."/>
            <person name="Doerks T."/>
            <person name="Eddy S.R."/>
            <person name="Eichler E.E."/>
            <person name="Furey T.S."/>
            <person name="Galagan J."/>
            <person name="Gilbert J.G."/>
            <person name="Harmon C."/>
            <person name="Hayashizaki Y."/>
            <person name="Haussler D."/>
            <person name="Hermjakob H."/>
            <person name="Hokamp K."/>
            <person name="Jang W."/>
            <person name="Johnson L.S."/>
            <person name="Jones T.A."/>
            <person name="Kasif S."/>
            <person name="Kaspryzk A."/>
            <person name="Kennedy S."/>
            <person name="Kent W.J."/>
            <person name="Kitts P."/>
            <person name="Koonin E.V."/>
            <person name="Korf I."/>
            <person name="Kulp D."/>
            <person name="Lancet D."/>
            <person name="Lowe T.M."/>
            <person name="McLysaght A."/>
            <person name="Mikkelsen T."/>
            <person name="Moran J.V."/>
            <person name="Mulder N."/>
            <person name="Pollara V.J."/>
            <person name="Ponting C.P."/>
            <person name="Schuler G."/>
            <person name="Schultz J."/>
            <person name="Slater G."/>
            <person name="Smit A.F."/>
            <person name="Stupka E."/>
            <person name="Szustakowski J."/>
            <person name="Thierry-Mieg D."/>
            <person name="Thierry-Mieg J."/>
            <person name="Wagner L."/>
            <person name="Wallis J."/>
            <person name="Wheeler R."/>
            <person name="Williams A."/>
            <person name="Wolf Y.I."/>
            <person name="Wolfe K.H."/>
            <person name="Yang S.P."/>
            <person name="Yeh R.F."/>
            <person name="Collins F."/>
            <person name="Guyer M.S."/>
            <person name="Peterson J."/>
            <person name="Felsenfeld A."/>
            <person name="Wetterstrand K.A."/>
            <person name="Patrinos A."/>
            <person name="Morgan M.J."/>
            <person name="de Jong P."/>
            <person name="Catanese J.J."/>
            <person name="Osoegawa K."/>
            <person name="Shizuya H."/>
            <person name="Choi S."/>
            <person name="Chen Y.J."/>
        </authorList>
    </citation>
    <scope>NUCLEOTIDE SEQUENCE [LARGE SCALE GENOMIC DNA]</scope>
</reference>
<keyword evidence="4" id="KW-1267">Proteomics identification</keyword>
<dbReference type="HGNC" id="HGNC:16064">
    <property type="gene designation" value="GGA2"/>
</dbReference>
<feature type="compositionally biased region" description="Low complexity" evidence="1">
    <location>
        <begin position="1"/>
        <end position="11"/>
    </location>
</feature>
<dbReference type="OrthoDB" id="447025at2759"/>
<sequence>MAATAVAAAVAGTESAQGPPGPAASLELWLSDHRPKHVGTGLVSYPEFL</sequence>
<dbReference type="EMBL" id="AC008915">
    <property type="status" value="NOT_ANNOTATED_CDS"/>
    <property type="molecule type" value="Genomic_DNA"/>
</dbReference>
<evidence type="ECO:0007829" key="4">
    <source>
        <dbReference type="PeptideAtlas" id="H3BPF4"/>
    </source>
</evidence>
<dbReference type="EMBL" id="AC002400">
    <property type="status" value="NOT_ANNOTATED_CDS"/>
    <property type="molecule type" value="Genomic_DNA"/>
</dbReference>
<dbReference type="Bgee" id="ENSG00000103365">
    <property type="expression patterns" value="Expressed in adrenal tissue and 197 other cell types or tissues"/>
</dbReference>
<organism evidence="2 3">
    <name type="scientific">Homo sapiens</name>
    <name type="common">Human</name>
    <dbReference type="NCBI Taxonomy" id="9606"/>
    <lineage>
        <taxon>Eukaryota</taxon>
        <taxon>Metazoa</taxon>
        <taxon>Chordata</taxon>
        <taxon>Craniata</taxon>
        <taxon>Vertebrata</taxon>
        <taxon>Euteleostomi</taxon>
        <taxon>Mammalia</taxon>
        <taxon>Eutheria</taxon>
        <taxon>Euarchontoglires</taxon>
        <taxon>Primates</taxon>
        <taxon>Haplorrhini</taxon>
        <taxon>Catarrhini</taxon>
        <taxon>Hominidae</taxon>
        <taxon>Homo</taxon>
    </lineage>
</organism>
<reference evidence="2 3" key="2">
    <citation type="journal article" date="2004" name="Nature">
        <title>Finishing the euchromatic sequence of the human genome.</title>
        <authorList>
            <consortium name="International Human Genome Sequencing Consortium"/>
        </authorList>
    </citation>
    <scope>NUCLEOTIDE SEQUENCE [LARGE SCALE GENOMIC DNA]</scope>
</reference>
<keyword evidence="3" id="KW-1185">Reference proteome</keyword>
<dbReference type="ProteomicsDB" id="41479"/>
<reference evidence="2" key="4">
    <citation type="submission" date="2025-08" db="UniProtKB">
        <authorList>
            <consortium name="Ensembl"/>
        </authorList>
    </citation>
    <scope>IDENTIFICATION</scope>
</reference>
<feature type="region of interest" description="Disordered" evidence="1">
    <location>
        <begin position="1"/>
        <end position="22"/>
    </location>
</feature>
<protein>
    <submittedName>
        <fullName evidence="2">Golgi associated, gamma adaptin ear containing, ARF binding protein 2</fullName>
    </submittedName>
</protein>
<dbReference type="Proteomes" id="UP000005640">
    <property type="component" value="Chromosome 16"/>
</dbReference>
<reference evidence="2" key="5">
    <citation type="submission" date="2025-09" db="UniProtKB">
        <authorList>
            <consortium name="Ensembl"/>
        </authorList>
    </citation>
    <scope>IDENTIFICATION</scope>
</reference>
<dbReference type="Ensembl" id="ENST00000563047.1">
    <property type="protein sequence ID" value="ENSP00000455293.1"/>
    <property type="gene ID" value="ENSG00000103365.16"/>
</dbReference>
<dbReference type="AlphaFoldDB" id="H3BPF4"/>
<reference evidence="2 3" key="3">
    <citation type="journal article" date="2004" name="Nature">
        <title>The sequence and analysis of duplication-rich human chromosome 16.</title>
        <authorList>
            <person name="Martin J."/>
            <person name="Han C."/>
            <person name="Gordon L.A."/>
            <person name="Terry A."/>
            <person name="Prabhakar S."/>
            <person name="She X."/>
            <person name="Xie G."/>
            <person name="Hellsten U."/>
            <person name="Chan Y.M."/>
            <person name="Altherr M."/>
            <person name="Couronne O."/>
            <person name="Aerts A."/>
            <person name="Bajorek E."/>
            <person name="Black S."/>
            <person name="Blumer H."/>
            <person name="Branscomb E."/>
            <person name="Brown N.C."/>
            <person name="Bruno W.J."/>
            <person name="Buckingham J.M."/>
            <person name="Callen D.F."/>
            <person name="Campbell C.S."/>
            <person name="Campbell M.L."/>
            <person name="Campbell E.W."/>
            <person name="Caoile C."/>
            <person name="Challacombe J.F."/>
            <person name="Chasteen L.A."/>
            <person name="Chertkov O."/>
            <person name="Chi H.C."/>
            <person name="Christensen M."/>
            <person name="Clark L.M."/>
            <person name="Cohn J.D."/>
            <person name="Denys M."/>
            <person name="Detter J.C."/>
            <person name="Dickson M."/>
            <person name="Dimitrijevic-Bussod M."/>
            <person name="Escobar J."/>
            <person name="Fawcett J.J."/>
            <person name="Flowers D."/>
            <person name="Fotopulos D."/>
            <person name="Glavina T."/>
            <person name="Gomez M."/>
            <person name="Gonzales E."/>
            <person name="Goodstein D."/>
            <person name="Goodwin L.A."/>
            <person name="Grady D.L."/>
            <person name="Grigoriev I."/>
            <person name="Groza M."/>
            <person name="Hammon N."/>
            <person name="Hawkins T."/>
            <person name="Haydu L."/>
            <person name="Hildebrand C.E."/>
            <person name="Huang W."/>
            <person name="Israni S."/>
            <person name="Jett J."/>
            <person name="Jewett P.B."/>
            <person name="Kadner K."/>
            <person name="Kimball H."/>
            <person name="Kobayashi A."/>
            <person name="Krawczyk M.C."/>
            <person name="Leyba T."/>
            <person name="Longmire J.L."/>
            <person name="Lopez F."/>
            <person name="Lou Y."/>
            <person name="Lowry S."/>
            <person name="Ludeman T."/>
            <person name="Manohar C.F."/>
            <person name="Mark G.A."/>
            <person name="McMurray K.L."/>
            <person name="Meincke L.J."/>
            <person name="Morgan J."/>
            <person name="Moyzis R.K."/>
            <person name="Mundt M.O."/>
            <person name="Munk A.C."/>
            <person name="Nandkeshwar R.D."/>
            <person name="Pitluck S."/>
            <person name="Pollard M."/>
            <person name="Predki P."/>
            <person name="Parson-Quintana B."/>
            <person name="Ramirez L."/>
            <person name="Rash S."/>
            <person name="Retterer J."/>
            <person name="Ricke D.O."/>
            <person name="Robinson D.L."/>
            <person name="Rodriguez A."/>
            <person name="Salamov A."/>
            <person name="Saunders E.H."/>
            <person name="Scott D."/>
            <person name="Shough T."/>
            <person name="Stallings R.L."/>
            <person name="Stalvey M."/>
            <person name="Sutherland R.D."/>
            <person name="Tapia R."/>
            <person name="Tesmer J.G."/>
            <person name="Thayer N."/>
            <person name="Thompson L.S."/>
            <person name="Tice H."/>
            <person name="Torney D.C."/>
            <person name="Tran-Gyamfi M."/>
            <person name="Tsai M."/>
            <person name="Ulanovsky L.E."/>
            <person name="Ustaszewska A."/>
            <person name="Vo N."/>
            <person name="White P.S."/>
            <person name="Williams A.L."/>
            <person name="Wills P.L."/>
            <person name="Wu J.R."/>
            <person name="Wu K."/>
            <person name="Yang J."/>
            <person name="Dejong P."/>
            <person name="Bruce D."/>
            <person name="Doggett N.A."/>
            <person name="Deaven L."/>
            <person name="Schmutz J."/>
            <person name="Grimwood J."/>
            <person name="Richardson P."/>
            <person name="Rokhsar D.S."/>
            <person name="Eichler E.E."/>
            <person name="Gilna P."/>
            <person name="Lucas S.M."/>
            <person name="Myers R.M."/>
            <person name="Rubin E.M."/>
            <person name="Pennacchio L.A."/>
        </authorList>
    </citation>
    <scope>NUCLEOTIDE SEQUENCE [LARGE SCALE GENOMIC DNA]</scope>
</reference>
<dbReference type="Ensembl" id="ENST00000563047.1">
    <property type="protein sequence ID" value="ENSP00000455293.1"/>
    <property type="gene ID" value="ENSG00000103365.17"/>
</dbReference>
<dbReference type="VEuPathDB" id="HostDB:ENSG00000103365"/>
<proteinExistence type="evidence at protein level"/>
<dbReference type="MassIVE" id="H3BPF4"/>
<dbReference type="ChiTaRS" id="GGA2">
    <property type="organism name" value="human"/>
</dbReference>
<dbReference type="GeneTree" id="ENSGT00940000159613"/>
<dbReference type="UCSC" id="uc059sbu.1">
    <property type="organism name" value="human"/>
</dbReference>
<name>H3BPF4_HUMAN</name>
<evidence type="ECO:0000313" key="2">
    <source>
        <dbReference type="Ensembl" id="ENSP00000455293.1"/>
    </source>
</evidence>
<accession>H3BPF4</accession>
<evidence type="ECO:0000313" key="3">
    <source>
        <dbReference type="Proteomes" id="UP000005640"/>
    </source>
</evidence>
<dbReference type="OpenTargets" id="ENSG00000103365"/>
<evidence type="ECO:0000256" key="1">
    <source>
        <dbReference type="SAM" id="MobiDB-lite"/>
    </source>
</evidence>
<gene>
    <name evidence="2" type="primary">GGA2</name>
</gene>
<dbReference type="HOGENOM" id="CLU_3142587_0_0_1"/>
<dbReference type="ExpressionAtlas" id="H3BPF4">
    <property type="expression patterns" value="baseline and differential"/>
</dbReference>